<dbReference type="CDD" id="cd09209">
    <property type="entry name" value="Lumazine_synthase-I"/>
    <property type="match status" value="1"/>
</dbReference>
<dbReference type="UniPathway" id="UPA00275">
    <property type="reaction ID" value="UER00404"/>
</dbReference>
<evidence type="ECO:0000256" key="9">
    <source>
        <dbReference type="HAMAP-Rule" id="MF_00178"/>
    </source>
</evidence>
<dbReference type="InterPro" id="IPR002180">
    <property type="entry name" value="LS/RS"/>
</dbReference>
<dbReference type="SUPFAM" id="SSF52121">
    <property type="entry name" value="Lumazine synthase"/>
    <property type="match status" value="1"/>
</dbReference>
<dbReference type="PANTHER" id="PTHR21058:SF0">
    <property type="entry name" value="6,7-DIMETHYL-8-RIBITYLLUMAZINE SYNTHASE"/>
    <property type="match status" value="1"/>
</dbReference>
<evidence type="ECO:0000256" key="8">
    <source>
        <dbReference type="ARBA" id="ARBA00072606"/>
    </source>
</evidence>
<feature type="binding site" evidence="9">
    <location>
        <position position="27"/>
    </location>
    <ligand>
        <name>5-amino-6-(D-ribitylamino)uracil</name>
        <dbReference type="ChEBI" id="CHEBI:15934"/>
    </ligand>
</feature>
<dbReference type="Pfam" id="PF00885">
    <property type="entry name" value="DMRL_synthase"/>
    <property type="match status" value="1"/>
</dbReference>
<keyword evidence="11" id="KW-1185">Reference proteome</keyword>
<evidence type="ECO:0000256" key="5">
    <source>
        <dbReference type="ARBA" id="ARBA00022679"/>
    </source>
</evidence>
<dbReference type="Gene3D" id="3.40.50.960">
    <property type="entry name" value="Lumazine/riboflavin synthase"/>
    <property type="match status" value="1"/>
</dbReference>
<feature type="binding site" evidence="9">
    <location>
        <begin position="61"/>
        <end position="63"/>
    </location>
    <ligand>
        <name>5-amino-6-(D-ribitylamino)uracil</name>
        <dbReference type="ChEBI" id="CHEBI:15934"/>
    </ligand>
</feature>
<dbReference type="FunFam" id="3.40.50.960:FF:000001">
    <property type="entry name" value="6,7-dimethyl-8-ribityllumazine synthase"/>
    <property type="match status" value="1"/>
</dbReference>
<feature type="binding site" evidence="9">
    <location>
        <position position="132"/>
    </location>
    <ligand>
        <name>(2S)-2-hydroxy-3-oxobutyl phosphate</name>
        <dbReference type="ChEBI" id="CHEBI:58830"/>
    </ligand>
</feature>
<reference evidence="10 11" key="1">
    <citation type="submission" date="2016-10" db="EMBL/GenBank/DDBJ databases">
        <authorList>
            <person name="de Groot N.N."/>
        </authorList>
    </citation>
    <scope>NUCLEOTIDE SEQUENCE [LARGE SCALE GENOMIC DNA]</scope>
    <source>
        <strain evidence="10 11">B7-7</strain>
    </source>
</reference>
<evidence type="ECO:0000313" key="10">
    <source>
        <dbReference type="EMBL" id="SEP83539.1"/>
    </source>
</evidence>
<evidence type="ECO:0000256" key="4">
    <source>
        <dbReference type="ARBA" id="ARBA00022619"/>
    </source>
</evidence>
<comment type="subunit">
    <text evidence="9">Forms an icosahedral capsid composed of 60 subunits, arranged as a dodecamer of pentamers.</text>
</comment>
<sequence>MNSAIQTHEGTFTDLSDVRVGLVLSRFNAFIVERLLEGAEDALLRHGVPAANLTVARVPGAYELPLAVKVMADSGKYDAIIALGCVIRGSTPHFDYVAGEATKGLAQIQLEYSLPISFGVLTTDTIEQAIERAGTKAGNKGADAALGALEMVSLIRSLRV</sequence>
<comment type="function">
    <text evidence="7 9">Catalyzes the formation of 6,7-dimethyl-8-ribityllumazine by condensation of 5-amino-6-(D-ribitylamino)uracil with 3,4-dihydroxy-2-butanone 4-phosphate. This is the penultimate step in the biosynthesis of riboflavin.</text>
</comment>
<evidence type="ECO:0000256" key="2">
    <source>
        <dbReference type="ARBA" id="ARBA00007424"/>
    </source>
</evidence>
<dbReference type="HAMAP" id="MF_00178">
    <property type="entry name" value="Lumazine_synth"/>
    <property type="match status" value="1"/>
</dbReference>
<dbReference type="EMBL" id="FOFO01000007">
    <property type="protein sequence ID" value="SEP83539.1"/>
    <property type="molecule type" value="Genomic_DNA"/>
</dbReference>
<dbReference type="PANTHER" id="PTHR21058">
    <property type="entry name" value="6,7-DIMETHYL-8-RIBITYLLUMAZINE SYNTHASE DMRL SYNTHASE LUMAZINE SYNTHASE"/>
    <property type="match status" value="1"/>
</dbReference>
<feature type="binding site" evidence="9">
    <location>
        <begin position="90"/>
        <end position="91"/>
    </location>
    <ligand>
        <name>(2S)-2-hydroxy-3-oxobutyl phosphate</name>
        <dbReference type="ChEBI" id="CHEBI:58830"/>
    </ligand>
</feature>
<feature type="active site" description="Proton donor" evidence="9">
    <location>
        <position position="93"/>
    </location>
</feature>
<dbReference type="AlphaFoldDB" id="A0A1H9B3W6"/>
<dbReference type="GO" id="GO:0009349">
    <property type="term" value="C:riboflavin synthase complex"/>
    <property type="evidence" value="ECO:0007669"/>
    <property type="project" value="UniProtKB-UniRule"/>
</dbReference>
<dbReference type="STRING" id="867345.SAMN05421693_10793"/>
<evidence type="ECO:0000313" key="11">
    <source>
        <dbReference type="Proteomes" id="UP000199496"/>
    </source>
</evidence>
<dbReference type="GO" id="GO:0005829">
    <property type="term" value="C:cytosol"/>
    <property type="evidence" value="ECO:0007669"/>
    <property type="project" value="TreeGrafter"/>
</dbReference>
<dbReference type="OrthoDB" id="9809709at2"/>
<dbReference type="NCBIfam" id="NF000812">
    <property type="entry name" value="PRK00061.1-4"/>
    <property type="match status" value="1"/>
</dbReference>
<evidence type="ECO:0000256" key="6">
    <source>
        <dbReference type="ARBA" id="ARBA00048785"/>
    </source>
</evidence>
<comment type="similarity">
    <text evidence="2 9">Belongs to the DMRL synthase family.</text>
</comment>
<dbReference type="InterPro" id="IPR034964">
    <property type="entry name" value="LS"/>
</dbReference>
<evidence type="ECO:0000256" key="7">
    <source>
        <dbReference type="ARBA" id="ARBA00058151"/>
    </source>
</evidence>
<evidence type="ECO:0000256" key="3">
    <source>
        <dbReference type="ARBA" id="ARBA00012664"/>
    </source>
</evidence>
<organism evidence="10 11">
    <name type="scientific">Ectothiorhodospira magna</name>
    <dbReference type="NCBI Taxonomy" id="867345"/>
    <lineage>
        <taxon>Bacteria</taxon>
        <taxon>Pseudomonadati</taxon>
        <taxon>Pseudomonadota</taxon>
        <taxon>Gammaproteobacteria</taxon>
        <taxon>Chromatiales</taxon>
        <taxon>Ectothiorhodospiraceae</taxon>
        <taxon>Ectothiorhodospira</taxon>
    </lineage>
</organism>
<gene>
    <name evidence="9" type="primary">ribH</name>
    <name evidence="10" type="ORF">SAMN05421693_10793</name>
</gene>
<name>A0A1H9B3W6_9GAMM</name>
<keyword evidence="4 9" id="KW-0686">Riboflavin biosynthesis</keyword>
<dbReference type="GO" id="GO:0009231">
    <property type="term" value="P:riboflavin biosynthetic process"/>
    <property type="evidence" value="ECO:0007669"/>
    <property type="project" value="UniProtKB-UniRule"/>
</dbReference>
<feature type="binding site" evidence="9">
    <location>
        <position position="118"/>
    </location>
    <ligand>
        <name>5-amino-6-(D-ribitylamino)uracil</name>
        <dbReference type="ChEBI" id="CHEBI:15934"/>
    </ligand>
</feature>
<dbReference type="Proteomes" id="UP000199496">
    <property type="component" value="Unassembled WGS sequence"/>
</dbReference>
<accession>A0A1H9B3W6</accession>
<dbReference type="EC" id="2.5.1.78" evidence="3 9"/>
<dbReference type="NCBIfam" id="TIGR00114">
    <property type="entry name" value="lumazine-synth"/>
    <property type="match status" value="1"/>
</dbReference>
<feature type="binding site" evidence="9">
    <location>
        <begin position="85"/>
        <end position="87"/>
    </location>
    <ligand>
        <name>5-amino-6-(D-ribitylamino)uracil</name>
        <dbReference type="ChEBI" id="CHEBI:15934"/>
    </ligand>
</feature>
<dbReference type="InterPro" id="IPR036467">
    <property type="entry name" value="LS/RS_sf"/>
</dbReference>
<dbReference type="RefSeq" id="WP_090204841.1">
    <property type="nucleotide sequence ID" value="NZ_FOFO01000007.1"/>
</dbReference>
<comment type="catalytic activity">
    <reaction evidence="6 9">
        <text>(2S)-2-hydroxy-3-oxobutyl phosphate + 5-amino-6-(D-ribitylamino)uracil = 6,7-dimethyl-8-(1-D-ribityl)lumazine + phosphate + 2 H2O + H(+)</text>
        <dbReference type="Rhea" id="RHEA:26152"/>
        <dbReference type="ChEBI" id="CHEBI:15377"/>
        <dbReference type="ChEBI" id="CHEBI:15378"/>
        <dbReference type="ChEBI" id="CHEBI:15934"/>
        <dbReference type="ChEBI" id="CHEBI:43474"/>
        <dbReference type="ChEBI" id="CHEBI:58201"/>
        <dbReference type="ChEBI" id="CHEBI:58830"/>
        <dbReference type="EC" id="2.5.1.78"/>
    </reaction>
</comment>
<protein>
    <recommendedName>
        <fullName evidence="8 9">6,7-dimethyl-8-ribityllumazine synthase</fullName>
        <shortName evidence="9">DMRL synthase</shortName>
        <shortName evidence="9">LS</shortName>
        <shortName evidence="9">Lumazine synthase</shortName>
        <ecNumber evidence="3 9">2.5.1.78</ecNumber>
    </recommendedName>
</protein>
<evidence type="ECO:0000256" key="1">
    <source>
        <dbReference type="ARBA" id="ARBA00004917"/>
    </source>
</evidence>
<keyword evidence="5 9" id="KW-0808">Transferase</keyword>
<proteinExistence type="inferred from homology"/>
<dbReference type="GO" id="GO:0000906">
    <property type="term" value="F:6,7-dimethyl-8-ribityllumazine synthase activity"/>
    <property type="evidence" value="ECO:0007669"/>
    <property type="project" value="UniProtKB-UniRule"/>
</dbReference>
<comment type="pathway">
    <text evidence="1 9">Cofactor biosynthesis; riboflavin biosynthesis; riboflavin from 2-hydroxy-3-oxobutyl phosphate and 5-amino-6-(D-ribitylamino)uracil: step 1/2.</text>
</comment>